<protein>
    <submittedName>
        <fullName evidence="1">Uncharacterized protein</fullName>
    </submittedName>
</protein>
<dbReference type="EMBL" id="CM003377">
    <property type="protein sequence ID" value="KOM48249.1"/>
    <property type="molecule type" value="Genomic_DNA"/>
</dbReference>
<evidence type="ECO:0000313" key="1">
    <source>
        <dbReference type="EMBL" id="KOM48249.1"/>
    </source>
</evidence>
<proteinExistence type="predicted"/>
<name>A0A0L9V0G6_PHAAN</name>
<dbReference type="Gramene" id="KOM48249">
    <property type="protein sequence ID" value="KOM48249"/>
    <property type="gene ID" value="LR48_Vigan07g195300"/>
</dbReference>
<dbReference type="Proteomes" id="UP000053144">
    <property type="component" value="Chromosome 7"/>
</dbReference>
<sequence>MEKEGEGSYSWNGVFTEQAQEENKRWTCERRMKRWNPARGEESLQAMGRQKRNTAGIKEEYTGTCFRIGYKRELAARDERRRF</sequence>
<reference evidence="2" key="1">
    <citation type="journal article" date="2015" name="Proc. Natl. Acad. Sci. U.S.A.">
        <title>Genome sequencing of adzuki bean (Vigna angularis) provides insight into high starch and low fat accumulation and domestication.</title>
        <authorList>
            <person name="Yang K."/>
            <person name="Tian Z."/>
            <person name="Chen C."/>
            <person name="Luo L."/>
            <person name="Zhao B."/>
            <person name="Wang Z."/>
            <person name="Yu L."/>
            <person name="Li Y."/>
            <person name="Sun Y."/>
            <person name="Li W."/>
            <person name="Chen Y."/>
            <person name="Li Y."/>
            <person name="Zhang Y."/>
            <person name="Ai D."/>
            <person name="Zhao J."/>
            <person name="Shang C."/>
            <person name="Ma Y."/>
            <person name="Wu B."/>
            <person name="Wang M."/>
            <person name="Gao L."/>
            <person name="Sun D."/>
            <person name="Zhang P."/>
            <person name="Guo F."/>
            <person name="Wang W."/>
            <person name="Li Y."/>
            <person name="Wang J."/>
            <person name="Varshney R.K."/>
            <person name="Wang J."/>
            <person name="Ling H.Q."/>
            <person name="Wan P."/>
        </authorList>
    </citation>
    <scope>NUCLEOTIDE SEQUENCE</scope>
    <source>
        <strain evidence="2">cv. Jingnong 6</strain>
    </source>
</reference>
<accession>A0A0L9V0G6</accession>
<dbReference type="AlphaFoldDB" id="A0A0L9V0G6"/>
<gene>
    <name evidence="1" type="ORF">LR48_Vigan07g195300</name>
</gene>
<organism evidence="1 2">
    <name type="scientific">Phaseolus angularis</name>
    <name type="common">Azuki bean</name>
    <name type="synonym">Vigna angularis</name>
    <dbReference type="NCBI Taxonomy" id="3914"/>
    <lineage>
        <taxon>Eukaryota</taxon>
        <taxon>Viridiplantae</taxon>
        <taxon>Streptophyta</taxon>
        <taxon>Embryophyta</taxon>
        <taxon>Tracheophyta</taxon>
        <taxon>Spermatophyta</taxon>
        <taxon>Magnoliopsida</taxon>
        <taxon>eudicotyledons</taxon>
        <taxon>Gunneridae</taxon>
        <taxon>Pentapetalae</taxon>
        <taxon>rosids</taxon>
        <taxon>fabids</taxon>
        <taxon>Fabales</taxon>
        <taxon>Fabaceae</taxon>
        <taxon>Papilionoideae</taxon>
        <taxon>50 kb inversion clade</taxon>
        <taxon>NPAAA clade</taxon>
        <taxon>indigoferoid/millettioid clade</taxon>
        <taxon>Phaseoleae</taxon>
        <taxon>Vigna</taxon>
    </lineage>
</organism>
<evidence type="ECO:0000313" key="2">
    <source>
        <dbReference type="Proteomes" id="UP000053144"/>
    </source>
</evidence>